<evidence type="ECO:0000313" key="5">
    <source>
        <dbReference type="EMBL" id="TFC01539.1"/>
    </source>
</evidence>
<dbReference type="PROSITE" id="PS00380">
    <property type="entry name" value="RHODANESE_1"/>
    <property type="match status" value="1"/>
</dbReference>
<keyword evidence="1 5" id="KW-0808">Transferase</keyword>
<dbReference type="PANTHER" id="PTHR11364">
    <property type="entry name" value="THIOSULFATE SULFERTANSFERASE"/>
    <property type="match status" value="1"/>
</dbReference>
<feature type="region of interest" description="Disordered" evidence="3">
    <location>
        <begin position="181"/>
        <end position="207"/>
    </location>
</feature>
<dbReference type="Gene3D" id="3.40.250.10">
    <property type="entry name" value="Rhodanese-like domain"/>
    <property type="match status" value="2"/>
</dbReference>
<dbReference type="SUPFAM" id="SSF52821">
    <property type="entry name" value="Rhodanese/Cell cycle control phosphatase"/>
    <property type="match status" value="2"/>
</dbReference>
<dbReference type="Proteomes" id="UP000297643">
    <property type="component" value="Unassembled WGS sequence"/>
</dbReference>
<evidence type="ECO:0000256" key="3">
    <source>
        <dbReference type="SAM" id="MobiDB-lite"/>
    </source>
</evidence>
<name>A0A4R8W636_9MICO</name>
<evidence type="ECO:0000256" key="2">
    <source>
        <dbReference type="ARBA" id="ARBA00022737"/>
    </source>
</evidence>
<dbReference type="InterPro" id="IPR036873">
    <property type="entry name" value="Rhodanese-like_dom_sf"/>
</dbReference>
<evidence type="ECO:0000259" key="4">
    <source>
        <dbReference type="PROSITE" id="PS50206"/>
    </source>
</evidence>
<gene>
    <name evidence="5" type="ORF">E3O32_13060</name>
</gene>
<dbReference type="GO" id="GO:0004792">
    <property type="term" value="F:thiosulfate-cyanide sulfurtransferase activity"/>
    <property type="evidence" value="ECO:0007669"/>
    <property type="project" value="InterPro"/>
</dbReference>
<feature type="domain" description="Rhodanese" evidence="4">
    <location>
        <begin position="16"/>
        <end position="134"/>
    </location>
</feature>
<dbReference type="InterPro" id="IPR001307">
    <property type="entry name" value="Thiosulphate_STrfase_CS"/>
</dbReference>
<dbReference type="InterPro" id="IPR045078">
    <property type="entry name" value="TST/MPST-like"/>
</dbReference>
<dbReference type="EMBL" id="SOFM01000041">
    <property type="protein sequence ID" value="TFC01539.1"/>
    <property type="molecule type" value="Genomic_DNA"/>
</dbReference>
<dbReference type="AlphaFoldDB" id="A0A4R8W636"/>
<evidence type="ECO:0000256" key="1">
    <source>
        <dbReference type="ARBA" id="ARBA00022679"/>
    </source>
</evidence>
<protein>
    <submittedName>
        <fullName evidence="5">Sulfurtransferase</fullName>
    </submittedName>
</protein>
<dbReference type="InterPro" id="IPR001763">
    <property type="entry name" value="Rhodanese-like_dom"/>
</dbReference>
<sequence>MQTLISADDLSRRLAGRDDIRVLDVRWQLGGPPGLGEYRSGHIPGAVYVDLDTELAGHGGPEDGRHPLPGSADLQAAARRWGLHDGDTVVVYDDLGSQSAARAWWLLRHAGMRDVLLLDGALAAWRSAGLPLAVGDEKPPVAGTVHLAYGALATIDADTAAAVARTGVLLDARAGARYRGETEPIDPRAGHIPGAVSAPTSDNLTPDGRFRPAEELRERFEALGVSAMRPVGVYCGSGITAAHEAAALAIAGFVPYLYPGSWSQWSNLPDRPVETGDAPSAAE</sequence>
<evidence type="ECO:0000313" key="6">
    <source>
        <dbReference type="Proteomes" id="UP000297643"/>
    </source>
</evidence>
<accession>A0A4R8W636</accession>
<feature type="domain" description="Rhodanese" evidence="4">
    <location>
        <begin position="163"/>
        <end position="274"/>
    </location>
</feature>
<dbReference type="Pfam" id="PF00581">
    <property type="entry name" value="Rhodanese"/>
    <property type="match status" value="2"/>
</dbReference>
<keyword evidence="6" id="KW-1185">Reference proteome</keyword>
<organism evidence="5 6">
    <name type="scientific">Cryobacterium mannosilyticum</name>
    <dbReference type="NCBI Taxonomy" id="1259190"/>
    <lineage>
        <taxon>Bacteria</taxon>
        <taxon>Bacillati</taxon>
        <taxon>Actinomycetota</taxon>
        <taxon>Actinomycetes</taxon>
        <taxon>Micrococcales</taxon>
        <taxon>Microbacteriaceae</taxon>
        <taxon>Cryobacterium</taxon>
    </lineage>
</organism>
<dbReference type="CDD" id="cd01448">
    <property type="entry name" value="TST_Repeat_1"/>
    <property type="match status" value="1"/>
</dbReference>
<dbReference type="RefSeq" id="WP_134510199.1">
    <property type="nucleotide sequence ID" value="NZ_SOFM01000041.1"/>
</dbReference>
<dbReference type="CDD" id="cd01449">
    <property type="entry name" value="TST_Repeat_2"/>
    <property type="match status" value="1"/>
</dbReference>
<reference evidence="5 6" key="1">
    <citation type="submission" date="2019-03" db="EMBL/GenBank/DDBJ databases">
        <title>Genomics of glacier-inhabiting Cryobacterium strains.</title>
        <authorList>
            <person name="Liu Q."/>
            <person name="Xin Y.-H."/>
        </authorList>
    </citation>
    <scope>NUCLEOTIDE SEQUENCE [LARGE SCALE GENOMIC DNA]</scope>
    <source>
        <strain evidence="5 6">RHLT2-21</strain>
    </source>
</reference>
<dbReference type="PROSITE" id="PS50206">
    <property type="entry name" value="RHODANESE_3"/>
    <property type="match status" value="2"/>
</dbReference>
<dbReference type="PANTHER" id="PTHR11364:SF27">
    <property type="entry name" value="SULFURTRANSFERASE"/>
    <property type="match status" value="1"/>
</dbReference>
<comment type="caution">
    <text evidence="5">The sequence shown here is derived from an EMBL/GenBank/DDBJ whole genome shotgun (WGS) entry which is preliminary data.</text>
</comment>
<keyword evidence="2" id="KW-0677">Repeat</keyword>
<dbReference type="SMART" id="SM00450">
    <property type="entry name" value="RHOD"/>
    <property type="match status" value="2"/>
</dbReference>
<proteinExistence type="predicted"/>